<dbReference type="EMBL" id="CAHPSF010000004">
    <property type="protein sequence ID" value="CAB5692121.1"/>
    <property type="molecule type" value="Genomic_DNA"/>
</dbReference>
<proteinExistence type="inferred from homology"/>
<dbReference type="AlphaFoldDB" id="A0A9N8CZH7"/>
<dbReference type="Gene3D" id="3.60.130.10">
    <property type="entry name" value="Clavaminate synthase-like"/>
    <property type="match status" value="1"/>
</dbReference>
<feature type="binding site" evidence="5">
    <location>
        <position position="293"/>
    </location>
    <ligand>
        <name>Fe cation</name>
        <dbReference type="ChEBI" id="CHEBI:24875"/>
    </ligand>
</feature>
<evidence type="ECO:0000256" key="4">
    <source>
        <dbReference type="ARBA" id="ARBA00023004"/>
    </source>
</evidence>
<evidence type="ECO:0000313" key="7">
    <source>
        <dbReference type="EMBL" id="CAB5692121.1"/>
    </source>
</evidence>
<organism evidence="7 8">
    <name type="scientific">Providencia rettgeri</name>
    <dbReference type="NCBI Taxonomy" id="587"/>
    <lineage>
        <taxon>Bacteria</taxon>
        <taxon>Pseudomonadati</taxon>
        <taxon>Pseudomonadota</taxon>
        <taxon>Gammaproteobacteria</taxon>
        <taxon>Enterobacterales</taxon>
        <taxon>Morganellaceae</taxon>
        <taxon>Providencia</taxon>
    </lineage>
</organism>
<dbReference type="GO" id="GO:0005506">
    <property type="term" value="F:iron ion binding"/>
    <property type="evidence" value="ECO:0007669"/>
    <property type="project" value="InterPro"/>
</dbReference>
<dbReference type="GO" id="GO:0016706">
    <property type="term" value="F:2-oxoglutarate-dependent dioxygenase activity"/>
    <property type="evidence" value="ECO:0007669"/>
    <property type="project" value="UniProtKB-ARBA"/>
</dbReference>
<accession>A0A9N8CZH7</accession>
<gene>
    <name evidence="7" type="primary">asnO</name>
    <name evidence="7" type="ORF">GHA_01992</name>
</gene>
<keyword evidence="2 5" id="KW-0479">Metal-binding</keyword>
<comment type="caution">
    <text evidence="7">The sequence shown here is derived from an EMBL/GenBank/DDBJ whole genome shotgun (WGS) entry which is preliminary data.</text>
</comment>
<dbReference type="InterPro" id="IPR014503">
    <property type="entry name" value="Clavaminate_syn-like"/>
</dbReference>
<protein>
    <submittedName>
        <fullName evidence="7">L-asparagine oxygenase</fullName>
        <ecNumber evidence="7">1.14.11.-</ecNumber>
    </submittedName>
</protein>
<dbReference type="Proteomes" id="UP000834611">
    <property type="component" value="Unassembled WGS sequence"/>
</dbReference>
<evidence type="ECO:0000256" key="5">
    <source>
        <dbReference type="PIRSR" id="PIRSR019543-2"/>
    </source>
</evidence>
<dbReference type="RefSeq" id="WP_197701513.1">
    <property type="nucleotide sequence ID" value="NZ_ABDWLN020000053.1"/>
</dbReference>
<feature type="domain" description="TauD/TfdA-like" evidence="6">
    <location>
        <begin position="121"/>
        <end position="315"/>
    </location>
</feature>
<dbReference type="SUPFAM" id="SSF51197">
    <property type="entry name" value="Clavaminate synthase-like"/>
    <property type="match status" value="1"/>
</dbReference>
<dbReference type="InterPro" id="IPR042098">
    <property type="entry name" value="TauD-like_sf"/>
</dbReference>
<sequence>MYQQNEKIILSSQESEIIRNALNEIEYDPKGGMNYLNKLKQTAYNIFPERVIVGIEKMKLLTEEAYGCISIENLPIDNEVTGSPLFKETGSSFKGGTISENVLIALSLIAGEPYSISHEGLELVNNLTPHPDATKEYTGLGSEVELDFHIENAAQAHMPEGDTSPLFLMLLGIRTDIDNGPFTRIADMRNALKLMSKEDIKELYQSNYIIKVPYRWRDATITPRSNTGLVPVLSGPITCPQITAAFYPDMMVTANIAAKQALDNLYEALKKVSFGVQITPGRLIILNNHFVLHSRDQFEAKYDKNGRAYRWVQRVFVAPTLWNYRNYQRLHERVFNAKNLINNDSAA</sequence>
<dbReference type="Pfam" id="PF02668">
    <property type="entry name" value="TauD"/>
    <property type="match status" value="1"/>
</dbReference>
<dbReference type="PIRSF" id="PIRSF019543">
    <property type="entry name" value="Clavaminate_syn"/>
    <property type="match status" value="1"/>
</dbReference>
<dbReference type="EC" id="1.14.11.-" evidence="7"/>
<keyword evidence="3 7" id="KW-0560">Oxidoreductase</keyword>
<evidence type="ECO:0000259" key="6">
    <source>
        <dbReference type="Pfam" id="PF02668"/>
    </source>
</evidence>
<reference evidence="7" key="1">
    <citation type="submission" date="2020-05" db="EMBL/GenBank/DDBJ databases">
        <authorList>
            <person name="Delgado-Blas J."/>
        </authorList>
    </citation>
    <scope>NUCLEOTIDE SEQUENCE</scope>
    <source>
        <strain evidence="7">BB1453</strain>
    </source>
</reference>
<dbReference type="InterPro" id="IPR003819">
    <property type="entry name" value="TauD/TfdA-like"/>
</dbReference>
<evidence type="ECO:0000256" key="2">
    <source>
        <dbReference type="ARBA" id="ARBA00022723"/>
    </source>
</evidence>
<evidence type="ECO:0000313" key="8">
    <source>
        <dbReference type="Proteomes" id="UP000834611"/>
    </source>
</evidence>
<name>A0A9N8CZH7_PRORE</name>
<keyword evidence="4 5" id="KW-0408">Iron</keyword>
<evidence type="ECO:0000256" key="3">
    <source>
        <dbReference type="ARBA" id="ARBA00023002"/>
    </source>
</evidence>
<comment type="similarity">
    <text evidence="1">Belongs to the clavaminate synthase family.</text>
</comment>
<evidence type="ECO:0000256" key="1">
    <source>
        <dbReference type="ARBA" id="ARBA00008425"/>
    </source>
</evidence>